<dbReference type="KEGG" id="dbk:DGMP_13170"/>
<feature type="region of interest" description="Disordered" evidence="1">
    <location>
        <begin position="202"/>
        <end position="228"/>
    </location>
</feature>
<evidence type="ECO:0000256" key="1">
    <source>
        <dbReference type="SAM" id="MobiDB-lite"/>
    </source>
</evidence>
<gene>
    <name evidence="2" type="ORF">DGMP_13170</name>
</gene>
<feature type="region of interest" description="Disordered" evidence="1">
    <location>
        <begin position="659"/>
        <end position="688"/>
    </location>
</feature>
<evidence type="ECO:0000313" key="2">
    <source>
        <dbReference type="EMBL" id="BCL60624.1"/>
    </source>
</evidence>
<feature type="compositionally biased region" description="Basic and acidic residues" evidence="1">
    <location>
        <begin position="447"/>
        <end position="462"/>
    </location>
</feature>
<protein>
    <submittedName>
        <fullName evidence="2">Uncharacterized protein</fullName>
    </submittedName>
</protein>
<evidence type="ECO:0000313" key="3">
    <source>
        <dbReference type="Proteomes" id="UP000826725"/>
    </source>
</evidence>
<feature type="region of interest" description="Disordered" evidence="1">
    <location>
        <begin position="440"/>
        <end position="462"/>
    </location>
</feature>
<dbReference type="EMBL" id="AP024086">
    <property type="protein sequence ID" value="BCL60624.1"/>
    <property type="molecule type" value="Genomic_DNA"/>
</dbReference>
<dbReference type="RefSeq" id="WP_228856734.1">
    <property type="nucleotide sequence ID" value="NZ_AP024086.1"/>
</dbReference>
<dbReference type="AlphaFoldDB" id="A0A8D5FRY3"/>
<proteinExistence type="predicted"/>
<sequence length="815" mass="90745">MDPIKRIDKILEAIQIRVQDEVASLLGVDFLLEDIEKQPATKEEVFDSLVGKQICAKMELVGEVEGDGALLMGIKDAIRLGGTLIMLPASELDEVISREEYSEEIEDSYGEIANIIAGSFTKDFEEMYPKSFRFVRKEQEKLVPVKVDIQSDEPVKNEIFYQVAFPMILDGTPMGKMVMLMPAASFGLHWEDKEVSVVDTDPVEQNSAGEQKNDEEIETESETKESAETLKPNFNVEKHKKRIDRLLTVCQEKMSSELGALLGVEITLSDLDNSFVSKEDFFFDHASGKQVLADMDVVGELEDRSFFSISLKDAIYLGGLLIMLPPSELESVVSEEEFGEEAQDAYGEVANIVSGVYTSVFEEQYTKNLRFIRKGLQQVVPMKVDPQSDEPVPDVPYYLSSMTLNIEGKSYGKVHMLFPVDMLQLSTFGQTQDQVVEGVKPEITPENENREASPAPQEKKADFNIERHRKRVDKLLGLCQEKMADEVGALLGVDVQLLDQENRIVSKEDFFFEEVSGKQVIADMEVVGEIEDKSYLVISQKDAIRIGGTLIMLPENELQSSIEDGDFSEDIEDSYGEIANIISGVYTAVFEEGYTRQIRFIKQELRQVLPMKVDPESEEPFPDQEYYVSSMKLVLAGNEAGKVHMVFPSTMLQLDGLGAKEQEKETGTEPSGPSVSPGSGGKNGRVAVAADDGRRPVDILLIGDDMAEIEKLQNVLSKRGFEIRILSFKDEVHNYIPGELKAVYLVMQEINEQGFGVAIKVSSSCSLPLIAAAPGWTKTKVIKAVKYGIRDILLTPATTEDIEENISNNLLKMAA</sequence>
<keyword evidence="3" id="KW-1185">Reference proteome</keyword>
<reference evidence="2" key="1">
    <citation type="submission" date="2020-09" db="EMBL/GenBank/DDBJ databases">
        <title>Desulfogranum mesoprofundum gen. nov., sp. nov., a novel mesophilic, sulfate-reducing chemolithoautotroph isolated from a deep-sea hydrothermal vent chimney in the Suiyo Seamount.</title>
        <authorList>
            <person name="Hashimoto Y."/>
            <person name="Nakagawa S."/>
        </authorList>
    </citation>
    <scope>NUCLEOTIDE SEQUENCE</scope>
    <source>
        <strain evidence="2">KT2</strain>
    </source>
</reference>
<accession>A0A8D5FRY3</accession>
<organism evidence="2 3">
    <name type="scientific">Desulfomarina profundi</name>
    <dbReference type="NCBI Taxonomy" id="2772557"/>
    <lineage>
        <taxon>Bacteria</taxon>
        <taxon>Pseudomonadati</taxon>
        <taxon>Thermodesulfobacteriota</taxon>
        <taxon>Desulfobulbia</taxon>
        <taxon>Desulfobulbales</taxon>
        <taxon>Desulfobulbaceae</taxon>
        <taxon>Desulfomarina</taxon>
    </lineage>
</organism>
<dbReference type="Proteomes" id="UP000826725">
    <property type="component" value="Chromosome"/>
</dbReference>
<name>A0A8D5FRY3_9BACT</name>